<dbReference type="InterPro" id="IPR009270">
    <property type="entry name" value="DUF927"/>
</dbReference>
<reference evidence="2 3" key="1">
    <citation type="submission" date="2023-07" db="EMBL/GenBank/DDBJ databases">
        <title>Genomic Encyclopedia of Type Strains, Phase IV (KMG-IV): sequencing the most valuable type-strain genomes for metagenomic binning, comparative biology and taxonomic classification.</title>
        <authorList>
            <person name="Goeker M."/>
        </authorList>
    </citation>
    <scope>NUCLEOTIDE SEQUENCE [LARGE SCALE GENOMIC DNA]</scope>
    <source>
        <strain evidence="2 3">NIO-1023</strain>
    </source>
</reference>
<proteinExistence type="predicted"/>
<accession>A0ABT9MJ76</accession>
<name>A0ABT9MJ76_9DEIO</name>
<protein>
    <recommendedName>
        <fullName evidence="1">DUF927 domain-containing protein</fullName>
    </recommendedName>
</protein>
<keyword evidence="3" id="KW-1185">Reference proteome</keyword>
<sequence length="905" mass="98549">MRGEAYTRRDQELTEAIDAFDHLGKVEGLIRQVCPGYRFQQRTEHELRGTRPHIPGSDSDGFVVRMKGRRAVFASQVDHAEGGLFELLLYLGQSRKEAADTLIAFSGGGALSTQPRRVAAAPRVKGQLPSPIRDEVMLTALREDQARLAGGPLPESASGRGISKAEYVQAGFGVTDDGWLTMPLYGPHGALLDVQKRHPRRDVKKGKYLPRLGRREDGRGPSPVACYGDAGKAGTIYVVEGPLNALSVHLATGAFTIGMAGASQSVPQLSEVPRRTAIVYADELSAAEAWGRQLGAHGAGDVLVLPPLEGRVPSGRSDRQEDFCDLHERQGRDGLRTFLDGQVQAAQRRVGHTGLWEEAQARLDLDGLGERYLITAGGVKALTSGQRPQPLTPRLLVPLRQGRAITAGASRTHALYVELGWLTPGGEVCRAWVLEREARAGTCFFSDALEGLPVTEASRRQVSSYLNEAVTHFRDKRELRLATRLGWNGSLFALYETQGVTFIGTLRRPEGSLGTWLSGLKAVLDLGEAGMLSLVFLGFAAASPLVRQVALTRDIRRPWIGLVAPTSTGKNSVIGFALSVWMREEEVRMSSGSTVKGAQDAATRLPDLPVFLDDLHTLSETPEGQQALRHLSLGFGGGQQRRTSTPTLEAQGGEERFGVAFYAAEHAMAEKVTGGAHMRTIELAGHPLPPDSKEVADTLKRAARAHGQLGALLAGQYNTRVTELMERLSHRERVYQARHRAVADDAVSLALLHVGLALIQEVTGEGVPVEQAVAYLAESAKARRREADDALRVMRDLLTALREAEWKEGQRGDGKGQRVLVEGERAMGFDDETGYDIKPGAALVTRVFESYGGLISRLDIQRKWRARGWIVTRGDAFTVSRKTGTSTHEVWRINRAALEKADREA</sequence>
<evidence type="ECO:0000313" key="3">
    <source>
        <dbReference type="Proteomes" id="UP001232163"/>
    </source>
</evidence>
<evidence type="ECO:0000313" key="2">
    <source>
        <dbReference type="EMBL" id="MDP9766511.1"/>
    </source>
</evidence>
<organism evidence="2 3">
    <name type="scientific">Deinococcus enclensis</name>
    <dbReference type="NCBI Taxonomy" id="1049582"/>
    <lineage>
        <taxon>Bacteria</taxon>
        <taxon>Thermotogati</taxon>
        <taxon>Deinococcota</taxon>
        <taxon>Deinococci</taxon>
        <taxon>Deinococcales</taxon>
        <taxon>Deinococcaceae</taxon>
        <taxon>Deinococcus</taxon>
    </lineage>
</organism>
<comment type="caution">
    <text evidence="2">The sequence shown here is derived from an EMBL/GenBank/DDBJ whole genome shotgun (WGS) entry which is preliminary data.</text>
</comment>
<feature type="domain" description="DUF927" evidence="1">
    <location>
        <begin position="421"/>
        <end position="620"/>
    </location>
</feature>
<evidence type="ECO:0000259" key="1">
    <source>
        <dbReference type="Pfam" id="PF06048"/>
    </source>
</evidence>
<dbReference type="RefSeq" id="WP_307469838.1">
    <property type="nucleotide sequence ID" value="NZ_JAURUR010000031.1"/>
</dbReference>
<dbReference type="Proteomes" id="UP001232163">
    <property type="component" value="Unassembled WGS sequence"/>
</dbReference>
<gene>
    <name evidence="2" type="ORF">QO006_003978</name>
</gene>
<dbReference type="EMBL" id="JAURUR010000031">
    <property type="protein sequence ID" value="MDP9766511.1"/>
    <property type="molecule type" value="Genomic_DNA"/>
</dbReference>
<dbReference type="Pfam" id="PF06048">
    <property type="entry name" value="DUF927"/>
    <property type="match status" value="1"/>
</dbReference>